<accession>A0A0D3A3M3</accession>
<dbReference type="Gramene" id="Bo1g016950.1">
    <property type="protein sequence ID" value="Bo1g016950.1"/>
    <property type="gene ID" value="Bo1g016950"/>
</dbReference>
<dbReference type="eggNOG" id="KOG2802">
    <property type="taxonomic scope" value="Eukaryota"/>
</dbReference>
<proteinExistence type="predicted"/>
<organism evidence="1 2">
    <name type="scientific">Brassica oleracea var. oleracea</name>
    <dbReference type="NCBI Taxonomy" id="109376"/>
    <lineage>
        <taxon>Eukaryota</taxon>
        <taxon>Viridiplantae</taxon>
        <taxon>Streptophyta</taxon>
        <taxon>Embryophyta</taxon>
        <taxon>Tracheophyta</taxon>
        <taxon>Spermatophyta</taxon>
        <taxon>Magnoliopsida</taxon>
        <taxon>eudicotyledons</taxon>
        <taxon>Gunneridae</taxon>
        <taxon>Pentapetalae</taxon>
        <taxon>rosids</taxon>
        <taxon>malvids</taxon>
        <taxon>Brassicales</taxon>
        <taxon>Brassicaceae</taxon>
        <taxon>Brassiceae</taxon>
        <taxon>Brassica</taxon>
    </lineage>
</organism>
<protein>
    <submittedName>
        <fullName evidence="1">Uncharacterized protein</fullName>
    </submittedName>
</protein>
<dbReference type="EnsemblPlants" id="Bo1g016950.1">
    <property type="protein sequence ID" value="Bo1g016950.1"/>
    <property type="gene ID" value="Bo1g016950"/>
</dbReference>
<reference evidence="1 2" key="1">
    <citation type="journal article" date="2014" name="Genome Biol.">
        <title>Transcriptome and methylome profiling reveals relics of genome dominance in the mesopolyploid Brassica oleracea.</title>
        <authorList>
            <person name="Parkin I.A."/>
            <person name="Koh C."/>
            <person name="Tang H."/>
            <person name="Robinson S.J."/>
            <person name="Kagale S."/>
            <person name="Clarke W.E."/>
            <person name="Town C.D."/>
            <person name="Nixon J."/>
            <person name="Krishnakumar V."/>
            <person name="Bidwell S.L."/>
            <person name="Denoeud F."/>
            <person name="Belcram H."/>
            <person name="Links M.G."/>
            <person name="Just J."/>
            <person name="Clarke C."/>
            <person name="Bender T."/>
            <person name="Huebert T."/>
            <person name="Mason A.S."/>
            <person name="Pires J.C."/>
            <person name="Barker G."/>
            <person name="Moore J."/>
            <person name="Walley P.G."/>
            <person name="Manoli S."/>
            <person name="Batley J."/>
            <person name="Edwards D."/>
            <person name="Nelson M.N."/>
            <person name="Wang X."/>
            <person name="Paterson A.H."/>
            <person name="King G."/>
            <person name="Bancroft I."/>
            <person name="Chalhoub B."/>
            <person name="Sharpe A.G."/>
        </authorList>
    </citation>
    <scope>NUCLEOTIDE SEQUENCE</scope>
    <source>
        <strain evidence="1 2">cv. TO1000</strain>
    </source>
</reference>
<dbReference type="OMA" id="MFRISHQ"/>
<name>A0A0D3A3M3_BRAOL</name>
<evidence type="ECO:0000313" key="1">
    <source>
        <dbReference type="EnsemblPlants" id="Bo1g016950.1"/>
    </source>
</evidence>
<evidence type="ECO:0000313" key="2">
    <source>
        <dbReference type="Proteomes" id="UP000032141"/>
    </source>
</evidence>
<sequence>AVDALYDCKSEVIGPGSFRFKAEIECAKQFRDAAKRGDDSGMLNVMSNYGMQCTKFYLRICHCFIDRVNDRV</sequence>
<reference evidence="1" key="2">
    <citation type="submission" date="2015-03" db="UniProtKB">
        <authorList>
            <consortium name="EnsemblPlants"/>
        </authorList>
    </citation>
    <scope>IDENTIFICATION</scope>
</reference>
<keyword evidence="2" id="KW-1185">Reference proteome</keyword>
<dbReference type="AlphaFoldDB" id="A0A0D3A3M3"/>
<dbReference type="Proteomes" id="UP000032141">
    <property type="component" value="Chromosome C1"/>
</dbReference>
<dbReference type="STRING" id="109376.A0A0D3A3M3"/>
<dbReference type="HOGENOM" id="CLU_2729691_0_0_1"/>